<reference evidence="2" key="3">
    <citation type="submission" date="2024-03" db="EMBL/GenBank/DDBJ databases">
        <authorList>
            <person name="Bromfield E.S.P."/>
            <person name="Cloutier S."/>
        </authorList>
    </citation>
    <scope>NUCLEOTIDE SEQUENCE</scope>
    <source>
        <strain evidence="2">5S5</strain>
    </source>
</reference>
<dbReference type="RefSeq" id="WP_166204139.1">
    <property type="nucleotide sequence ID" value="NZ_CP088285.1"/>
</dbReference>
<evidence type="ECO:0000313" key="3">
    <source>
        <dbReference type="Proteomes" id="UP001432046"/>
    </source>
</evidence>
<gene>
    <name evidence="1" type="ORF">HAP48_017330</name>
    <name evidence="2" type="ORF">WDK88_27830</name>
</gene>
<keyword evidence="3" id="KW-1185">Reference proteome</keyword>
<evidence type="ECO:0000313" key="2">
    <source>
        <dbReference type="EMBL" id="WXC77255.1"/>
    </source>
</evidence>
<dbReference type="EMBL" id="CP147711">
    <property type="protein sequence ID" value="WXC77255.1"/>
    <property type="molecule type" value="Genomic_DNA"/>
</dbReference>
<protein>
    <submittedName>
        <fullName evidence="1">Uncharacterized protein</fullName>
    </submittedName>
</protein>
<dbReference type="EMBL" id="JAAOLE020000001">
    <property type="protein sequence ID" value="NVI44676.1"/>
    <property type="molecule type" value="Genomic_DNA"/>
</dbReference>
<name>A0A973VZF3_9BRAD</name>
<accession>A0A973VZF3</accession>
<dbReference type="AlphaFoldDB" id="A0A973VZF3"/>
<proteinExistence type="predicted"/>
<dbReference type="Proteomes" id="UP001432046">
    <property type="component" value="Chromosome"/>
</dbReference>
<reference evidence="2" key="2">
    <citation type="journal article" date="2021" name="Int. J. Syst. Evol. Microbiol.">
        <title>Bradyrhizobium septentrionale sp. nov. (sv. septentrionale) and Bradyrhizobium quebecense sp. nov. (sv. septentrionale) associated with legumes native to Canada possess rearranged symbiosis genes and numerous insertion sequences.</title>
        <authorList>
            <person name="Bromfield E.S.P."/>
            <person name="Cloutier S."/>
        </authorList>
    </citation>
    <scope>NUCLEOTIDE SEQUENCE</scope>
    <source>
        <strain evidence="2">5S5</strain>
    </source>
</reference>
<organism evidence="1">
    <name type="scientific">Bradyrhizobium septentrionale</name>
    <dbReference type="NCBI Taxonomy" id="1404411"/>
    <lineage>
        <taxon>Bacteria</taxon>
        <taxon>Pseudomonadati</taxon>
        <taxon>Pseudomonadota</taxon>
        <taxon>Alphaproteobacteria</taxon>
        <taxon>Hyphomicrobiales</taxon>
        <taxon>Nitrobacteraceae</taxon>
        <taxon>Bradyrhizobium</taxon>
    </lineage>
</organism>
<reference evidence="1" key="1">
    <citation type="submission" date="2020-06" db="EMBL/GenBank/DDBJ databases">
        <title>Whole Genome Sequence of Bradyrhizobium sp. Strain 1S1.</title>
        <authorList>
            <person name="Bromfield E.S.P."/>
            <person name="Cloutier S."/>
        </authorList>
    </citation>
    <scope>NUCLEOTIDE SEQUENCE [LARGE SCALE GENOMIC DNA]</scope>
    <source>
        <strain evidence="1">1S1</strain>
    </source>
</reference>
<evidence type="ECO:0000313" key="1">
    <source>
        <dbReference type="EMBL" id="NVI44676.1"/>
    </source>
</evidence>
<sequence>MKGLMVAAFTVFALVTVVLGIPRSHSVSSVGRADMASSSTLHELQGGAAKLPAEDFDDRSLVFPRETTR</sequence>